<keyword evidence="3" id="KW-0813">Transport</keyword>
<sequence length="241" mass="27314">MGSEILKVRNLSISFKNKVLLENINFTLEKGKTLAITGESGVGKSLLSKALVRLLDSDFNINADEFSFNGIEILKLSNDKLRELRSKIALVLQDSESSLYPCLDIGKLCSLILKTHTNLNQKEYKKYVFSYFEKLGFDNLDLLWHSYPYELSVGMARRASLALALLHKPQILICDEVTASLDAKNTQKIIEILKELKKDIGLICITHDLYFIRSLADEVLVLEKERANFYTLNAFLGIYNA</sequence>
<keyword evidence="6 9" id="KW-0067">ATP-binding</keyword>
<protein>
    <submittedName>
        <fullName evidence="9">ABC transporter ATP-binding protein</fullName>
    </submittedName>
</protein>
<dbReference type="OrthoDB" id="5357528at2"/>
<dbReference type="InterPro" id="IPR003593">
    <property type="entry name" value="AAA+_ATPase"/>
</dbReference>
<accession>A0A4U7BGI7</accession>
<keyword evidence="5" id="KW-0547">Nucleotide-binding</keyword>
<evidence type="ECO:0000256" key="3">
    <source>
        <dbReference type="ARBA" id="ARBA00022448"/>
    </source>
</evidence>
<dbReference type="PANTHER" id="PTHR43297:SF2">
    <property type="entry name" value="DIPEPTIDE TRANSPORT ATP-BINDING PROTEIN DPPD"/>
    <property type="match status" value="1"/>
</dbReference>
<dbReference type="InterPro" id="IPR027417">
    <property type="entry name" value="P-loop_NTPase"/>
</dbReference>
<dbReference type="InterPro" id="IPR003439">
    <property type="entry name" value="ABC_transporter-like_ATP-bd"/>
</dbReference>
<evidence type="ECO:0000313" key="9">
    <source>
        <dbReference type="EMBL" id="TKX30843.1"/>
    </source>
</evidence>
<dbReference type="Pfam" id="PF00005">
    <property type="entry name" value="ABC_tran"/>
    <property type="match status" value="1"/>
</dbReference>
<evidence type="ECO:0000256" key="2">
    <source>
        <dbReference type="ARBA" id="ARBA00005417"/>
    </source>
</evidence>
<proteinExistence type="inferred from homology"/>
<evidence type="ECO:0000313" key="10">
    <source>
        <dbReference type="Proteomes" id="UP000308838"/>
    </source>
</evidence>
<dbReference type="InterPro" id="IPR050388">
    <property type="entry name" value="ABC_Ni/Peptide_Import"/>
</dbReference>
<dbReference type="PANTHER" id="PTHR43297">
    <property type="entry name" value="OLIGOPEPTIDE TRANSPORT ATP-BINDING PROTEIN APPD"/>
    <property type="match status" value="1"/>
</dbReference>
<dbReference type="AlphaFoldDB" id="A0A4U7BGI7"/>
<comment type="caution">
    <text evidence="9">The sequence shown here is derived from an EMBL/GenBank/DDBJ whole genome shotgun (WGS) entry which is preliminary data.</text>
</comment>
<evidence type="ECO:0000256" key="6">
    <source>
        <dbReference type="ARBA" id="ARBA00022840"/>
    </source>
</evidence>
<gene>
    <name evidence="9" type="ORF">CQA69_05125</name>
</gene>
<organism evidence="9 10">
    <name type="scientific">Campylobacter estrildidarum</name>
    <dbReference type="NCBI Taxonomy" id="2510189"/>
    <lineage>
        <taxon>Bacteria</taxon>
        <taxon>Pseudomonadati</taxon>
        <taxon>Campylobacterota</taxon>
        <taxon>Epsilonproteobacteria</taxon>
        <taxon>Campylobacterales</taxon>
        <taxon>Campylobacteraceae</taxon>
        <taxon>Campylobacter</taxon>
    </lineage>
</organism>
<keyword evidence="10" id="KW-1185">Reference proteome</keyword>
<evidence type="ECO:0000256" key="1">
    <source>
        <dbReference type="ARBA" id="ARBA00004417"/>
    </source>
</evidence>
<dbReference type="GO" id="GO:0016887">
    <property type="term" value="F:ATP hydrolysis activity"/>
    <property type="evidence" value="ECO:0007669"/>
    <property type="project" value="InterPro"/>
</dbReference>
<evidence type="ECO:0000259" key="8">
    <source>
        <dbReference type="PROSITE" id="PS50893"/>
    </source>
</evidence>
<dbReference type="SMART" id="SM00382">
    <property type="entry name" value="AAA"/>
    <property type="match status" value="1"/>
</dbReference>
<dbReference type="InterPro" id="IPR017871">
    <property type="entry name" value="ABC_transporter-like_CS"/>
</dbReference>
<feature type="domain" description="ABC transporter" evidence="8">
    <location>
        <begin position="6"/>
        <end position="240"/>
    </location>
</feature>
<dbReference type="PROSITE" id="PS50893">
    <property type="entry name" value="ABC_TRANSPORTER_2"/>
    <property type="match status" value="1"/>
</dbReference>
<evidence type="ECO:0000256" key="4">
    <source>
        <dbReference type="ARBA" id="ARBA00022475"/>
    </source>
</evidence>
<dbReference type="GO" id="GO:0005524">
    <property type="term" value="F:ATP binding"/>
    <property type="evidence" value="ECO:0007669"/>
    <property type="project" value="UniProtKB-KW"/>
</dbReference>
<reference evidence="9 10" key="1">
    <citation type="submission" date="2018-05" db="EMBL/GenBank/DDBJ databases">
        <title>Novel Campyloabacter and Helicobacter Species and Strains.</title>
        <authorList>
            <person name="Mannion A.J."/>
            <person name="Shen Z."/>
            <person name="Fox J.G."/>
        </authorList>
    </citation>
    <scope>NUCLEOTIDE SEQUENCE [LARGE SCALE GENOMIC DNA]</scope>
    <source>
        <strain evidence="10">MIT17-664</strain>
    </source>
</reference>
<keyword evidence="7" id="KW-0472">Membrane</keyword>
<comment type="subcellular location">
    <subcellularLocation>
        <location evidence="1">Cell inner membrane</location>
        <topology evidence="1">Peripheral membrane protein</topology>
    </subcellularLocation>
</comment>
<evidence type="ECO:0000256" key="7">
    <source>
        <dbReference type="ARBA" id="ARBA00023136"/>
    </source>
</evidence>
<comment type="similarity">
    <text evidence="2">Belongs to the ABC transporter superfamily.</text>
</comment>
<keyword evidence="4" id="KW-1003">Cell membrane</keyword>
<dbReference type="GO" id="GO:0005886">
    <property type="term" value="C:plasma membrane"/>
    <property type="evidence" value="ECO:0007669"/>
    <property type="project" value="UniProtKB-SubCell"/>
</dbReference>
<dbReference type="PROSITE" id="PS00211">
    <property type="entry name" value="ABC_TRANSPORTER_1"/>
    <property type="match status" value="1"/>
</dbReference>
<dbReference type="Gene3D" id="3.40.50.300">
    <property type="entry name" value="P-loop containing nucleotide triphosphate hydrolases"/>
    <property type="match status" value="1"/>
</dbReference>
<dbReference type="SUPFAM" id="SSF52540">
    <property type="entry name" value="P-loop containing nucleoside triphosphate hydrolases"/>
    <property type="match status" value="1"/>
</dbReference>
<name>A0A4U7BGI7_9BACT</name>
<dbReference type="Proteomes" id="UP000308838">
    <property type="component" value="Unassembled WGS sequence"/>
</dbReference>
<dbReference type="EMBL" id="NXLZ01000007">
    <property type="protein sequence ID" value="TKX30843.1"/>
    <property type="molecule type" value="Genomic_DNA"/>
</dbReference>
<evidence type="ECO:0000256" key="5">
    <source>
        <dbReference type="ARBA" id="ARBA00022741"/>
    </source>
</evidence>